<feature type="transmembrane region" description="Helical" evidence="3">
    <location>
        <begin position="79"/>
        <end position="102"/>
    </location>
</feature>
<organism evidence="4">
    <name type="scientific">Clostridium paraputrificum</name>
    <dbReference type="NCBI Taxonomy" id="29363"/>
    <lineage>
        <taxon>Bacteria</taxon>
        <taxon>Bacillati</taxon>
        <taxon>Bacillota</taxon>
        <taxon>Clostridia</taxon>
        <taxon>Eubacteriales</taxon>
        <taxon>Clostridiaceae</taxon>
        <taxon>Clostridium</taxon>
    </lineage>
</organism>
<dbReference type="RefSeq" id="WP_156562328.1">
    <property type="nucleotide sequence ID" value="NZ_CACRTV010000066.1"/>
</dbReference>
<evidence type="ECO:0000256" key="1">
    <source>
        <dbReference type="ARBA" id="ARBA00010692"/>
    </source>
</evidence>
<evidence type="ECO:0000256" key="2">
    <source>
        <dbReference type="PIRNR" id="PIRNR016661"/>
    </source>
</evidence>
<feature type="transmembrane region" description="Helical" evidence="3">
    <location>
        <begin position="7"/>
        <end position="24"/>
    </location>
</feature>
<dbReference type="GO" id="GO:0005886">
    <property type="term" value="C:plasma membrane"/>
    <property type="evidence" value="ECO:0007669"/>
    <property type="project" value="UniProtKB-SubCell"/>
</dbReference>
<keyword evidence="2" id="KW-0813">Transport</keyword>
<dbReference type="AlphaFoldDB" id="A0A6N3FYV6"/>
<proteinExistence type="inferred from homology"/>
<dbReference type="PANTHER" id="PTHR34295">
    <property type="entry name" value="BIOTIN TRANSPORTER BIOY"/>
    <property type="match status" value="1"/>
</dbReference>
<accession>A0A6N3FYV6</accession>
<dbReference type="PIRSF" id="PIRSF016661">
    <property type="entry name" value="BioY"/>
    <property type="match status" value="1"/>
</dbReference>
<sequence>MRLSIREMIMVGVGAALMAVFSQLSIPLPSVPLTLQVFGVVIISIILGKKLGTLSIIVFMLLGAIGLPVFAGFTGGLNIIAGATGGYIIGFVFMAFIIGYFIEKDKKPLAFIGAYLGLAVDYIFGMIQLKLLMGLTLEGVLVAGLYPFIIKDLVLAALGVMVALSIRNRVVRVIRVK</sequence>
<name>A0A6N3FYV6_9CLOT</name>
<keyword evidence="3" id="KW-1133">Transmembrane helix</keyword>
<protein>
    <recommendedName>
        <fullName evidence="2">Biotin transporter</fullName>
    </recommendedName>
</protein>
<dbReference type="Pfam" id="PF02632">
    <property type="entry name" value="BioY"/>
    <property type="match status" value="1"/>
</dbReference>
<dbReference type="GO" id="GO:0015225">
    <property type="term" value="F:biotin transmembrane transporter activity"/>
    <property type="evidence" value="ECO:0007669"/>
    <property type="project" value="UniProtKB-UniRule"/>
</dbReference>
<keyword evidence="2" id="KW-1003">Cell membrane</keyword>
<comment type="similarity">
    <text evidence="1 2">Belongs to the BioY family.</text>
</comment>
<feature type="transmembrane region" description="Helical" evidence="3">
    <location>
        <begin position="30"/>
        <end position="47"/>
    </location>
</feature>
<gene>
    <name evidence="4" type="primary">bioY</name>
    <name evidence="4" type="ORF">CPLFYP93_02784</name>
</gene>
<feature type="transmembrane region" description="Helical" evidence="3">
    <location>
        <begin position="145"/>
        <end position="166"/>
    </location>
</feature>
<feature type="transmembrane region" description="Helical" evidence="3">
    <location>
        <begin position="54"/>
        <end position="73"/>
    </location>
</feature>
<reference evidence="4" key="1">
    <citation type="submission" date="2019-11" db="EMBL/GenBank/DDBJ databases">
        <authorList>
            <person name="Feng L."/>
        </authorList>
    </citation>
    <scope>NUCLEOTIDE SEQUENCE</scope>
    <source>
        <strain evidence="4">CParaputrificumLFYP93</strain>
    </source>
</reference>
<dbReference type="Gene3D" id="1.10.1760.20">
    <property type="match status" value="1"/>
</dbReference>
<keyword evidence="2 3" id="KW-0472">Membrane</keyword>
<evidence type="ECO:0000313" key="4">
    <source>
        <dbReference type="EMBL" id="VYU57191.1"/>
    </source>
</evidence>
<dbReference type="InterPro" id="IPR003784">
    <property type="entry name" value="BioY"/>
</dbReference>
<comment type="subcellular location">
    <subcellularLocation>
        <location evidence="2">Cell membrane</location>
        <topology evidence="2">Multi-pass membrane protein</topology>
    </subcellularLocation>
</comment>
<evidence type="ECO:0000256" key="3">
    <source>
        <dbReference type="SAM" id="Phobius"/>
    </source>
</evidence>
<feature type="transmembrane region" description="Helical" evidence="3">
    <location>
        <begin position="109"/>
        <end position="133"/>
    </location>
</feature>
<dbReference type="PANTHER" id="PTHR34295:SF1">
    <property type="entry name" value="BIOTIN TRANSPORTER BIOY"/>
    <property type="match status" value="1"/>
</dbReference>
<dbReference type="EMBL" id="CACRTV010000066">
    <property type="protein sequence ID" value="VYU57191.1"/>
    <property type="molecule type" value="Genomic_DNA"/>
</dbReference>
<keyword evidence="3" id="KW-0812">Transmembrane</keyword>